<dbReference type="Proteomes" id="UP000758022">
    <property type="component" value="Unassembled WGS sequence"/>
</dbReference>
<dbReference type="EMBL" id="JAAXQQ010000011">
    <property type="protein sequence ID" value="MBY3067475.1"/>
    <property type="molecule type" value="Genomic_DNA"/>
</dbReference>
<proteinExistence type="predicted"/>
<name>A0AB35FLS8_9HYPH</name>
<organism evidence="2 3">
    <name type="scientific">Rhizobium laguerreae</name>
    <dbReference type="NCBI Taxonomy" id="1076926"/>
    <lineage>
        <taxon>Bacteria</taxon>
        <taxon>Pseudomonadati</taxon>
        <taxon>Pseudomonadota</taxon>
        <taxon>Alphaproteobacteria</taxon>
        <taxon>Hyphomicrobiales</taxon>
        <taxon>Rhizobiaceae</taxon>
        <taxon>Rhizobium/Agrobacterium group</taxon>
        <taxon>Rhizobium</taxon>
    </lineage>
</organism>
<evidence type="ECO:0000313" key="3">
    <source>
        <dbReference type="Proteomes" id="UP000758022"/>
    </source>
</evidence>
<protein>
    <submittedName>
        <fullName evidence="2">Uncharacterized protein</fullName>
    </submittedName>
</protein>
<gene>
    <name evidence="2" type="ORF">HFO74_29330</name>
</gene>
<evidence type="ECO:0000256" key="1">
    <source>
        <dbReference type="SAM" id="Phobius"/>
    </source>
</evidence>
<sequence length="50" mass="5500">MLTTYTRRFQSEKIIRAVCDYPLKSFAIKTAVLAGMAVSVAIVIHMLIGA</sequence>
<accession>A0AB35FLS8</accession>
<keyword evidence="1" id="KW-0812">Transmembrane</keyword>
<keyword evidence="1" id="KW-0472">Membrane</keyword>
<reference evidence="2" key="1">
    <citation type="submission" date="2020-04" db="EMBL/GenBank/DDBJ databases">
        <title>Global-level population genomics supports evidence of horizontal gene transfer on evolution of Rhizobia in Lentils.</title>
        <authorList>
            <person name="Gai Y."/>
            <person name="Cook D."/>
            <person name="Riely B."/>
        </authorList>
    </citation>
    <scope>NUCLEOTIDE SEQUENCE</scope>
    <source>
        <strain evidence="2">TLR9</strain>
    </source>
</reference>
<feature type="transmembrane region" description="Helical" evidence="1">
    <location>
        <begin position="26"/>
        <end position="48"/>
    </location>
</feature>
<keyword evidence="1" id="KW-1133">Transmembrane helix</keyword>
<evidence type="ECO:0000313" key="2">
    <source>
        <dbReference type="EMBL" id="MBY3067475.1"/>
    </source>
</evidence>
<comment type="caution">
    <text evidence="2">The sequence shown here is derived from an EMBL/GenBank/DDBJ whole genome shotgun (WGS) entry which is preliminary data.</text>
</comment>
<dbReference type="RefSeq" id="WP_221979951.1">
    <property type="nucleotide sequence ID" value="NZ_JAAXQQ010000011.1"/>
</dbReference>
<dbReference type="AlphaFoldDB" id="A0AB35FLS8"/>